<organism evidence="2">
    <name type="scientific">Opuntia virus 2-DBG_56</name>
    <dbReference type="NCBI Taxonomy" id="3033938"/>
    <lineage>
        <taxon>Viruses</taxon>
        <taxon>Monodnaviria</taxon>
        <taxon>Shotokuvirae</taxon>
        <taxon>Cressdnaviricota</taxon>
        <taxon>Repensiviricetes</taxon>
        <taxon>Geplafuvirales</taxon>
        <taxon>Geminiviridae</taxon>
    </lineage>
</organism>
<keyword evidence="1" id="KW-0472">Membrane</keyword>
<dbReference type="EMBL" id="MT840889">
    <property type="protein sequence ID" value="QTT61767.1"/>
    <property type="molecule type" value="Genomic_DNA"/>
</dbReference>
<protein>
    <submittedName>
        <fullName evidence="2">V3</fullName>
    </submittedName>
</protein>
<reference evidence="2" key="1">
    <citation type="submission" date="2020-08" db="EMBL/GenBank/DDBJ databases">
        <title>Broad diversity of geminivirus infecting cacti in the USA.</title>
        <authorList>
            <person name="Fontenele R.S."/>
            <person name="Schimidlin K."/>
            <person name="Cobb I."/>
            <person name="Salywon A."/>
            <person name="Majure L.C."/>
            <person name="Kraberger S."/>
            <person name="Varsani A."/>
        </authorList>
    </citation>
    <scope>NUCLEOTIDE SEQUENCE</scope>
    <source>
        <strain evidence="2">S18_12_2</strain>
    </source>
</reference>
<dbReference type="Pfam" id="PF07436">
    <property type="entry name" value="Curto_V3"/>
    <property type="match status" value="1"/>
</dbReference>
<keyword evidence="1" id="KW-0812">Transmembrane</keyword>
<evidence type="ECO:0000256" key="1">
    <source>
        <dbReference type="SAM" id="Phobius"/>
    </source>
</evidence>
<name>A0A8A9WQ50_9GEMI</name>
<dbReference type="InterPro" id="IPR009997">
    <property type="entry name" value="MP_R3"/>
</dbReference>
<feature type="transmembrane region" description="Helical" evidence="1">
    <location>
        <begin position="6"/>
        <end position="29"/>
    </location>
</feature>
<accession>A0A8A9WQ50</accession>
<sequence>MMVCIPDWLFLLFIFSVLLDSTIIFYGTFQSGSISQKLSILSSRVDELFLAVQQVVHSRCATRDRTTDFRRRRSLSAIPEGSEETAEAQV</sequence>
<evidence type="ECO:0000313" key="2">
    <source>
        <dbReference type="EMBL" id="QTT61767.1"/>
    </source>
</evidence>
<proteinExistence type="predicted"/>
<keyword evidence="1" id="KW-1133">Transmembrane helix</keyword>